<dbReference type="EMBL" id="AM444614">
    <property type="protein sequence ID" value="CAN60876.1"/>
    <property type="molecule type" value="Genomic_DNA"/>
</dbReference>
<accession>A5B2T8</accession>
<gene>
    <name evidence="1" type="ORF">VITISV_019156</name>
</gene>
<organism evidence="1">
    <name type="scientific">Vitis vinifera</name>
    <name type="common">Grape</name>
    <dbReference type="NCBI Taxonomy" id="29760"/>
    <lineage>
        <taxon>Eukaryota</taxon>
        <taxon>Viridiplantae</taxon>
        <taxon>Streptophyta</taxon>
        <taxon>Embryophyta</taxon>
        <taxon>Tracheophyta</taxon>
        <taxon>Spermatophyta</taxon>
        <taxon>Magnoliopsida</taxon>
        <taxon>eudicotyledons</taxon>
        <taxon>Gunneridae</taxon>
        <taxon>Pentapetalae</taxon>
        <taxon>rosids</taxon>
        <taxon>Vitales</taxon>
        <taxon>Vitaceae</taxon>
        <taxon>Viteae</taxon>
        <taxon>Vitis</taxon>
    </lineage>
</organism>
<reference evidence="1" key="1">
    <citation type="journal article" date="2007" name="PLoS ONE">
        <title>The first genome sequence of an elite grapevine cultivar (Pinot noir Vitis vinifera L.): coping with a highly heterozygous genome.</title>
        <authorList>
            <person name="Velasco R."/>
            <person name="Zharkikh A."/>
            <person name="Troggio M."/>
            <person name="Cartwright D.A."/>
            <person name="Cestaro A."/>
            <person name="Pruss D."/>
            <person name="Pindo M."/>
            <person name="FitzGerald L.M."/>
            <person name="Vezzulli S."/>
            <person name="Reid J."/>
            <person name="Malacarne G."/>
            <person name="Iliev D."/>
            <person name="Coppola G."/>
            <person name="Wardell B."/>
            <person name="Micheletti D."/>
            <person name="Macalma T."/>
            <person name="Facci M."/>
            <person name="Mitchell J.T."/>
            <person name="Perazzolli M."/>
            <person name="Eldredge G."/>
            <person name="Gatto P."/>
            <person name="Oyzerski R."/>
            <person name="Moretto M."/>
            <person name="Gutin N."/>
            <person name="Stefanini M."/>
            <person name="Chen Y."/>
            <person name="Segala C."/>
            <person name="Davenport C."/>
            <person name="Dematte L."/>
            <person name="Mraz A."/>
            <person name="Battilana J."/>
            <person name="Stormo K."/>
            <person name="Costa F."/>
            <person name="Tao Q."/>
            <person name="Si-Ammour A."/>
            <person name="Harkins T."/>
            <person name="Lackey A."/>
            <person name="Perbost C."/>
            <person name="Taillon B."/>
            <person name="Stella A."/>
            <person name="Solovyev V."/>
            <person name="Fawcett J.A."/>
            <person name="Sterck L."/>
            <person name="Vandepoele K."/>
            <person name="Grando S.M."/>
            <person name="Toppo S."/>
            <person name="Moser C."/>
            <person name="Lanchbury J."/>
            <person name="Bogden R."/>
            <person name="Skolnick M."/>
            <person name="Sgaramella V."/>
            <person name="Bhatnagar S.K."/>
            <person name="Fontana P."/>
            <person name="Gutin A."/>
            <person name="Van de Peer Y."/>
            <person name="Salamini F."/>
            <person name="Viola R."/>
        </authorList>
    </citation>
    <scope>NUCLEOTIDE SEQUENCE</scope>
</reference>
<evidence type="ECO:0000313" key="1">
    <source>
        <dbReference type="EMBL" id="CAN60876.1"/>
    </source>
</evidence>
<sequence length="41" mass="5075">MQKTKWKTFFQSHAKKLIPQNWPNPRIQICPLVWPFELQHE</sequence>
<proteinExistence type="predicted"/>
<protein>
    <submittedName>
        <fullName evidence="1">Uncharacterized protein</fullName>
    </submittedName>
</protein>
<name>A5B2T8_VITVI</name>
<dbReference type="AlphaFoldDB" id="A5B2T8"/>